<dbReference type="Pfam" id="PF20466">
    <property type="entry name" value="MmeI_TRD"/>
    <property type="match status" value="1"/>
</dbReference>
<feature type="domain" description="MmeI-like N-terminal" evidence="6">
    <location>
        <begin position="1"/>
        <end position="164"/>
    </location>
</feature>
<dbReference type="InterPro" id="IPR046819">
    <property type="entry name" value="MmeI_hel"/>
</dbReference>
<feature type="domain" description="MmeI-like helicase spacer" evidence="7">
    <location>
        <begin position="179"/>
        <end position="257"/>
    </location>
</feature>
<evidence type="ECO:0000259" key="8">
    <source>
        <dbReference type="Pfam" id="PF20466"/>
    </source>
</evidence>
<evidence type="ECO:0000256" key="1">
    <source>
        <dbReference type="ARBA" id="ARBA00011900"/>
    </source>
</evidence>
<feature type="domain" description="MmeI-like C-terminal" evidence="9">
    <location>
        <begin position="822"/>
        <end position="894"/>
    </location>
</feature>
<evidence type="ECO:0000256" key="4">
    <source>
        <dbReference type="ARBA" id="ARBA00047942"/>
    </source>
</evidence>
<evidence type="ECO:0000313" key="12">
    <source>
        <dbReference type="Proteomes" id="UP001156701"/>
    </source>
</evidence>
<evidence type="ECO:0000256" key="2">
    <source>
        <dbReference type="ARBA" id="ARBA00022603"/>
    </source>
</evidence>
<protein>
    <recommendedName>
        <fullName evidence="1">site-specific DNA-methyltransferase (adenine-specific)</fullName>
        <ecNumber evidence="1">2.1.1.72</ecNumber>
    </recommendedName>
</protein>
<sequence length="902" mass="104236">MNIVQIEENVKQIISKITQDELNKQDFIYELLLAYGHRSQSVGRVRSGERNLAEDKENSVFWKRQLYFKIAKQQDLYGLIDQMKQERRTEGNKIRFLIVTDFKKLLAIDTKTNDSLDIEFSDLAKKFDFFLPWAGMEKAVYQGENPADVKAAEKLAKLFDEIKADNFDEDGLNNKENLHQLNIFLSRLLFCYFAEDTEIFKDKQFSDAIGSHTKQDGSDLSDYLKRLFVVLNQSKQQRPKDLPDYLSDFPYVNGGLFKDDIQVPKFNRKSRQILIECGAELDWSDINPDIFGSMFQAVVHTEQRSNMGQHYTSVPNIMKVIEPLFLNDLYEELEKNQDSINKLLQLQQRLGQLKIFDPACGSGNFLIIAYKELRKFEKELLKRIQELELDKTGQLSKPFSVIQVSQFYGIEIDDFAHEIAILSLWLAEHQMNIAFKDEFGESLPSLPLKKGGNIINANAVQISWSDLCPITENDEVFVLGNPPYKGFSQQSESQKNDLYAVIGSTTKLDYISCWFIKGSQYIKSTKGSLAFVSTNSLSQGEQVSLLWPLIYQNNVDIHFAHKAFKWTNSAKSNAGVTCIIVGLINNEYLPLNRKLYQENRVLVCKNISPYLTSLNTPTVSKRTKVLSNLPKMVLGNMPNDWGYLHFSTEEKDQLINEYPKLKPFIKKVVGSNEFIKGIDRWCLWISEGDLHEIKDIPPMQERLNSVYVERAQSKKKSYQQFADRPYRFIEIRHQAGSAIIIPGTSSERRPYIPIGFLDDSIIINNLAFAIYNPEPYVFSLLTSKMHMLWVRAVGGALETRLRYSSVLCYNTFPFPKITKELKEELVASAFNILTIRETYSNLPMSKLYDPDTMPLDLLLAHQENDRIVEQCYYKKTLDSDEERLEHLFNLYNKMIEEERLND</sequence>
<reference evidence="11" key="1">
    <citation type="submission" date="2023-03" db="EMBL/GenBank/DDBJ databases">
        <title>a new species belonging to Providencia genus.</title>
        <authorList>
            <person name="Yang W."/>
            <person name="Hu F."/>
            <person name="Shen S."/>
            <person name="Ding L."/>
            <person name="Yin D."/>
        </authorList>
    </citation>
    <scope>NUCLEOTIDE SEQUENCE</scope>
    <source>
        <strain evidence="11">CRE-3FA-0001</strain>
    </source>
</reference>
<dbReference type="InterPro" id="IPR029063">
    <property type="entry name" value="SAM-dependent_MTases_sf"/>
</dbReference>
<dbReference type="InterPro" id="IPR046818">
    <property type="entry name" value="MmeI_C"/>
</dbReference>
<dbReference type="Gene3D" id="3.40.50.150">
    <property type="entry name" value="Vaccinia Virus protein VP39"/>
    <property type="match status" value="1"/>
</dbReference>
<dbReference type="Pfam" id="PF20467">
    <property type="entry name" value="MmeI_C"/>
    <property type="match status" value="1"/>
</dbReference>
<dbReference type="InterPro" id="IPR046817">
    <property type="entry name" value="MmeI_N"/>
</dbReference>
<dbReference type="GO" id="GO:0032259">
    <property type="term" value="P:methylation"/>
    <property type="evidence" value="ECO:0007669"/>
    <property type="project" value="UniProtKB-KW"/>
</dbReference>
<dbReference type="Proteomes" id="UP001156701">
    <property type="component" value="Unassembled WGS sequence"/>
</dbReference>
<keyword evidence="5" id="KW-0175">Coiled coil</keyword>
<proteinExistence type="predicted"/>
<keyword evidence="3" id="KW-0808">Transferase</keyword>
<dbReference type="SUPFAM" id="SSF53335">
    <property type="entry name" value="S-adenosyl-L-methionine-dependent methyltransferases"/>
    <property type="match status" value="1"/>
</dbReference>
<dbReference type="PANTHER" id="PTHR33841">
    <property type="entry name" value="DNA METHYLTRANSFERASE YEEA-RELATED"/>
    <property type="match status" value="1"/>
</dbReference>
<keyword evidence="2 11" id="KW-0489">Methyltransferase</keyword>
<dbReference type="PANTHER" id="PTHR33841:SF1">
    <property type="entry name" value="DNA METHYLTRANSFERASE A"/>
    <property type="match status" value="1"/>
</dbReference>
<feature type="coiled-coil region" evidence="5">
    <location>
        <begin position="326"/>
        <end position="390"/>
    </location>
</feature>
<gene>
    <name evidence="11" type="ORF">P7V44_08045</name>
</gene>
<feature type="domain" description="MmeI-like target recognition" evidence="8">
    <location>
        <begin position="617"/>
        <end position="817"/>
    </location>
</feature>
<dbReference type="InterPro" id="IPR046820">
    <property type="entry name" value="MmeI_TRD"/>
</dbReference>
<evidence type="ECO:0000259" key="10">
    <source>
        <dbReference type="Pfam" id="PF20473"/>
    </source>
</evidence>
<accession>A0AA42FLG7</accession>
<dbReference type="RefSeq" id="WP_071547959.1">
    <property type="nucleotide sequence ID" value="NZ_JARRYG010000006.1"/>
</dbReference>
<evidence type="ECO:0000259" key="7">
    <source>
        <dbReference type="Pfam" id="PF20465"/>
    </source>
</evidence>
<evidence type="ECO:0000259" key="6">
    <source>
        <dbReference type="Pfam" id="PF20464"/>
    </source>
</evidence>
<evidence type="ECO:0000259" key="9">
    <source>
        <dbReference type="Pfam" id="PF20467"/>
    </source>
</evidence>
<dbReference type="EMBL" id="JARRYG010000006">
    <property type="protein sequence ID" value="MDG4696190.1"/>
    <property type="molecule type" value="Genomic_DNA"/>
</dbReference>
<dbReference type="EC" id="2.1.1.72" evidence="1"/>
<dbReference type="Pfam" id="PF20464">
    <property type="entry name" value="MmeI_N"/>
    <property type="match status" value="1"/>
</dbReference>
<organism evidence="11 12">
    <name type="scientific">Providencia huashanensis</name>
    <dbReference type="NCBI Taxonomy" id="3037798"/>
    <lineage>
        <taxon>Bacteria</taxon>
        <taxon>Pseudomonadati</taxon>
        <taxon>Pseudomonadota</taxon>
        <taxon>Gammaproteobacteria</taxon>
        <taxon>Enterobacterales</taxon>
        <taxon>Morganellaceae</taxon>
        <taxon>Providencia</taxon>
    </lineage>
</organism>
<evidence type="ECO:0000256" key="3">
    <source>
        <dbReference type="ARBA" id="ARBA00022679"/>
    </source>
</evidence>
<feature type="domain" description="MmeI-like DNA-methyltransferase" evidence="10">
    <location>
        <begin position="333"/>
        <end position="587"/>
    </location>
</feature>
<dbReference type="AlphaFoldDB" id="A0AA42FLG7"/>
<evidence type="ECO:0000256" key="5">
    <source>
        <dbReference type="SAM" id="Coils"/>
    </source>
</evidence>
<evidence type="ECO:0000313" key="11">
    <source>
        <dbReference type="EMBL" id="MDG4696190.1"/>
    </source>
</evidence>
<comment type="caution">
    <text evidence="11">The sequence shown here is derived from an EMBL/GenBank/DDBJ whole genome shotgun (WGS) entry which is preliminary data.</text>
</comment>
<comment type="catalytic activity">
    <reaction evidence="4">
        <text>a 2'-deoxyadenosine in DNA + S-adenosyl-L-methionine = an N(6)-methyl-2'-deoxyadenosine in DNA + S-adenosyl-L-homocysteine + H(+)</text>
        <dbReference type="Rhea" id="RHEA:15197"/>
        <dbReference type="Rhea" id="RHEA-COMP:12418"/>
        <dbReference type="Rhea" id="RHEA-COMP:12419"/>
        <dbReference type="ChEBI" id="CHEBI:15378"/>
        <dbReference type="ChEBI" id="CHEBI:57856"/>
        <dbReference type="ChEBI" id="CHEBI:59789"/>
        <dbReference type="ChEBI" id="CHEBI:90615"/>
        <dbReference type="ChEBI" id="CHEBI:90616"/>
        <dbReference type="EC" id="2.1.1.72"/>
    </reaction>
</comment>
<dbReference type="Pfam" id="PF20465">
    <property type="entry name" value="MmeI_hel"/>
    <property type="match status" value="1"/>
</dbReference>
<dbReference type="InterPro" id="IPR046816">
    <property type="entry name" value="MmeI_Mtase"/>
</dbReference>
<dbReference type="Pfam" id="PF20473">
    <property type="entry name" value="MmeI_Mtase"/>
    <property type="match status" value="1"/>
</dbReference>
<dbReference type="GO" id="GO:0009007">
    <property type="term" value="F:site-specific DNA-methyltransferase (adenine-specific) activity"/>
    <property type="evidence" value="ECO:0007669"/>
    <property type="project" value="UniProtKB-EC"/>
</dbReference>
<dbReference type="InterPro" id="IPR050953">
    <property type="entry name" value="N4_N6_ade-DNA_methylase"/>
</dbReference>
<name>A0AA42FLG7_9GAMM</name>